<organism evidence="2 3">
    <name type="scientific">Nocardioides aquiterrae</name>
    <dbReference type="NCBI Taxonomy" id="203799"/>
    <lineage>
        <taxon>Bacteria</taxon>
        <taxon>Bacillati</taxon>
        <taxon>Actinomycetota</taxon>
        <taxon>Actinomycetes</taxon>
        <taxon>Propionibacteriales</taxon>
        <taxon>Nocardioidaceae</taxon>
        <taxon>Nocardioides</taxon>
    </lineage>
</organism>
<comment type="caution">
    <text evidence="2">The sequence shown here is derived from an EMBL/GenBank/DDBJ whole genome shotgun (WGS) entry which is preliminary data.</text>
</comment>
<evidence type="ECO:0000256" key="1">
    <source>
        <dbReference type="SAM" id="MobiDB-lite"/>
    </source>
</evidence>
<reference evidence="3" key="1">
    <citation type="journal article" date="2019" name="Int. J. Syst. Evol. Microbiol.">
        <title>The Global Catalogue of Microorganisms (GCM) 10K type strain sequencing project: providing services to taxonomists for standard genome sequencing and annotation.</title>
        <authorList>
            <consortium name="The Broad Institute Genomics Platform"/>
            <consortium name="The Broad Institute Genome Sequencing Center for Infectious Disease"/>
            <person name="Wu L."/>
            <person name="Ma J."/>
        </authorList>
    </citation>
    <scope>NUCLEOTIDE SEQUENCE [LARGE SCALE GENOMIC DNA]</scope>
    <source>
        <strain evidence="3">JCM 11813</strain>
    </source>
</reference>
<gene>
    <name evidence="2" type="ORF">GCM10009606_43970</name>
</gene>
<evidence type="ECO:0000313" key="2">
    <source>
        <dbReference type="EMBL" id="GAA1161236.1"/>
    </source>
</evidence>
<accession>A0ABP4F8L5</accession>
<dbReference type="EMBL" id="BAAAJE010000029">
    <property type="protein sequence ID" value="GAA1161236.1"/>
    <property type="molecule type" value="Genomic_DNA"/>
</dbReference>
<keyword evidence="3" id="KW-1185">Reference proteome</keyword>
<proteinExistence type="predicted"/>
<dbReference type="Proteomes" id="UP001499979">
    <property type="component" value="Unassembled WGS sequence"/>
</dbReference>
<evidence type="ECO:0000313" key="3">
    <source>
        <dbReference type="Proteomes" id="UP001499979"/>
    </source>
</evidence>
<name>A0ABP4F8L5_9ACTN</name>
<sequence length="165" mass="17959">MFYLEPVRRTPGTPRHVWVNVTGDPQWSRPGLALSTREVGTRTESWTVSAVVERPSGTLRVRQGWTRGEHLAEHGPPPAPRAPRHVLVRLGPDSLDVHPGLLLFWWGLPAVGGAQWLAWVVWASGGGHHEIEAHQGWLTSDQLAPVSAGGGPRNGVPSRRPARAG</sequence>
<feature type="region of interest" description="Disordered" evidence="1">
    <location>
        <begin position="142"/>
        <end position="165"/>
    </location>
</feature>
<protein>
    <submittedName>
        <fullName evidence="2">Uncharacterized protein</fullName>
    </submittedName>
</protein>